<evidence type="ECO:0000259" key="3">
    <source>
        <dbReference type="PROSITE" id="PS00497"/>
    </source>
</evidence>
<dbReference type="InterPro" id="IPR050316">
    <property type="entry name" value="Tyrosinase/Hemocyanin"/>
</dbReference>
<evidence type="ECO:0000313" key="5">
    <source>
        <dbReference type="EMBL" id="KAK3210069.1"/>
    </source>
</evidence>
<dbReference type="AlphaFoldDB" id="A0AAN6M2W1"/>
<name>A0AAN6M2W1_9PLEO</name>
<dbReference type="SUPFAM" id="SSF48056">
    <property type="entry name" value="Di-copper centre-containing domain"/>
    <property type="match status" value="1"/>
</dbReference>
<dbReference type="InterPro" id="IPR002227">
    <property type="entry name" value="Tyrosinase_Cu-bd"/>
</dbReference>
<feature type="domain" description="Tyrosinase copper-binding" evidence="4">
    <location>
        <begin position="274"/>
        <end position="285"/>
    </location>
</feature>
<organism evidence="5 6">
    <name type="scientific">Pseudopithomyces chartarum</name>
    <dbReference type="NCBI Taxonomy" id="1892770"/>
    <lineage>
        <taxon>Eukaryota</taxon>
        <taxon>Fungi</taxon>
        <taxon>Dikarya</taxon>
        <taxon>Ascomycota</taxon>
        <taxon>Pezizomycotina</taxon>
        <taxon>Dothideomycetes</taxon>
        <taxon>Pleosporomycetidae</taxon>
        <taxon>Pleosporales</taxon>
        <taxon>Massarineae</taxon>
        <taxon>Didymosphaeriaceae</taxon>
        <taxon>Pseudopithomyces</taxon>
    </lineage>
</organism>
<dbReference type="Proteomes" id="UP001280581">
    <property type="component" value="Unassembled WGS sequence"/>
</dbReference>
<gene>
    <name evidence="5" type="ORF">GRF29_44g1523739</name>
</gene>
<dbReference type="GO" id="GO:0016491">
    <property type="term" value="F:oxidoreductase activity"/>
    <property type="evidence" value="ECO:0007669"/>
    <property type="project" value="InterPro"/>
</dbReference>
<comment type="caution">
    <text evidence="5">The sequence shown here is derived from an EMBL/GenBank/DDBJ whole genome shotgun (WGS) entry which is preliminary data.</text>
</comment>
<dbReference type="Gene3D" id="1.10.1280.10">
    <property type="entry name" value="Di-copper center containing domain from catechol oxidase"/>
    <property type="match status" value="1"/>
</dbReference>
<feature type="chain" id="PRO_5043036558" description="Tyrosinase copper-binding domain-containing protein" evidence="2">
    <location>
        <begin position="17"/>
        <end position="347"/>
    </location>
</feature>
<dbReference type="PANTHER" id="PTHR11474:SF116">
    <property type="entry name" value="TYROSINASE"/>
    <property type="match status" value="1"/>
</dbReference>
<dbReference type="PRINTS" id="PR00092">
    <property type="entry name" value="TYROSINASE"/>
</dbReference>
<evidence type="ECO:0000256" key="1">
    <source>
        <dbReference type="ARBA" id="ARBA00022723"/>
    </source>
</evidence>
<sequence>MTKLVLFAAFLVGASAAALSRSDIPTGAPKLPLSAFESKTPRIFTPEELVAIVDNVTQEVPHFEGFQGIAATCNNPRTRPEWHRTDSTYKQKFVNAVKCLLRNPSKGYPGSTNRYEDFVQVHQQVADNVHNNRKFLVWHRAYLWAFEEALRNECGFTESVPWFDEANWAGRFAASDVFSSKWFGGIAVGGNCVKDGQFPNLAAHIGPGRNKQPYCISRNGNADLTKQCNNANVDTCQRGQDYQAFALCEEGGVHMYGHNGIGGAMRDFYSSPSDPVFWLHHGMVDRHFRIWQNKDKSTRVNYINGNGPDGRPLTMDTGIFLSGLKPDLKVRDIMNTMGGILCYKYDY</sequence>
<keyword evidence="1" id="KW-0479">Metal-binding</keyword>
<proteinExistence type="predicted"/>
<feature type="domain" description="Tyrosinase copper-binding" evidence="3">
    <location>
        <begin position="130"/>
        <end position="147"/>
    </location>
</feature>
<dbReference type="Pfam" id="PF00264">
    <property type="entry name" value="Tyrosinase"/>
    <property type="match status" value="1"/>
</dbReference>
<dbReference type="PROSITE" id="PS00498">
    <property type="entry name" value="TYROSINASE_2"/>
    <property type="match status" value="1"/>
</dbReference>
<dbReference type="PANTHER" id="PTHR11474">
    <property type="entry name" value="TYROSINASE FAMILY MEMBER"/>
    <property type="match status" value="1"/>
</dbReference>
<keyword evidence="2" id="KW-0732">Signal</keyword>
<protein>
    <recommendedName>
        <fullName evidence="3 4">Tyrosinase copper-binding domain-containing protein</fullName>
    </recommendedName>
</protein>
<accession>A0AAN6M2W1</accession>
<dbReference type="InterPro" id="IPR008922">
    <property type="entry name" value="Di-copper_centre_dom_sf"/>
</dbReference>
<evidence type="ECO:0000313" key="6">
    <source>
        <dbReference type="Proteomes" id="UP001280581"/>
    </source>
</evidence>
<evidence type="ECO:0000259" key="4">
    <source>
        <dbReference type="PROSITE" id="PS00498"/>
    </source>
</evidence>
<dbReference type="EMBL" id="WVTA01000005">
    <property type="protein sequence ID" value="KAK3210069.1"/>
    <property type="molecule type" value="Genomic_DNA"/>
</dbReference>
<keyword evidence="6" id="KW-1185">Reference proteome</keyword>
<feature type="signal peptide" evidence="2">
    <location>
        <begin position="1"/>
        <end position="16"/>
    </location>
</feature>
<dbReference type="PROSITE" id="PS00497">
    <property type="entry name" value="TYROSINASE_1"/>
    <property type="match status" value="1"/>
</dbReference>
<reference evidence="5 6" key="1">
    <citation type="submission" date="2021-02" db="EMBL/GenBank/DDBJ databases">
        <title>Genome assembly of Pseudopithomyces chartarum.</title>
        <authorList>
            <person name="Jauregui R."/>
            <person name="Singh J."/>
            <person name="Voisey C."/>
        </authorList>
    </citation>
    <scope>NUCLEOTIDE SEQUENCE [LARGE SCALE GENOMIC DNA]</scope>
    <source>
        <strain evidence="5 6">AGR01</strain>
    </source>
</reference>
<evidence type="ECO:0000256" key="2">
    <source>
        <dbReference type="SAM" id="SignalP"/>
    </source>
</evidence>
<dbReference type="GO" id="GO:0046872">
    <property type="term" value="F:metal ion binding"/>
    <property type="evidence" value="ECO:0007669"/>
    <property type="project" value="UniProtKB-KW"/>
</dbReference>